<gene>
    <name evidence="3" type="ORF">PBAH0796_LOCUS3606</name>
</gene>
<feature type="coiled-coil region" evidence="1">
    <location>
        <begin position="120"/>
        <end position="154"/>
    </location>
</feature>
<feature type="compositionally biased region" description="Polar residues" evidence="2">
    <location>
        <begin position="48"/>
        <end position="63"/>
    </location>
</feature>
<evidence type="ECO:0000256" key="2">
    <source>
        <dbReference type="SAM" id="MobiDB-lite"/>
    </source>
</evidence>
<accession>A0A7R9ZYW4</accession>
<sequence>MSESSGEAGRSDTARLPAEGEGVAALQKATKSEDGSEEEEDASEGVQKGTTPQAVDISPSGTVPRSADASPPGSAQRGGRESPAGGDGGGPGVPTGGGCCPGPSAHTAGNATWSRVCEALDALESRQAAARKELQVVREAVARSQDEAKAAEARWGAELAGLRTFKAASTVELQRQNRALAGRAARATRQSTRAASCCARACAVARRARAKEEDAVGQLRGIEALLEVRDSQSVRLQKRLSELERCLEGKSRTLTATRALALRQEALLDEVVALVHSG</sequence>
<organism evidence="3">
    <name type="scientific">Pyrodinium bahamense</name>
    <dbReference type="NCBI Taxonomy" id="73915"/>
    <lineage>
        <taxon>Eukaryota</taxon>
        <taxon>Sar</taxon>
        <taxon>Alveolata</taxon>
        <taxon>Dinophyceae</taxon>
        <taxon>Gonyaulacales</taxon>
        <taxon>Pyrocystaceae</taxon>
        <taxon>Pyrodinium</taxon>
    </lineage>
</organism>
<feature type="region of interest" description="Disordered" evidence="2">
    <location>
        <begin position="1"/>
        <end position="98"/>
    </location>
</feature>
<keyword evidence="1" id="KW-0175">Coiled coil</keyword>
<name>A0A7R9ZYW4_9DINO</name>
<dbReference type="AlphaFoldDB" id="A0A7R9ZYW4"/>
<feature type="compositionally biased region" description="Gly residues" evidence="2">
    <location>
        <begin position="85"/>
        <end position="98"/>
    </location>
</feature>
<reference evidence="3" key="1">
    <citation type="submission" date="2021-01" db="EMBL/GenBank/DDBJ databases">
        <authorList>
            <person name="Corre E."/>
            <person name="Pelletier E."/>
            <person name="Niang G."/>
            <person name="Scheremetjew M."/>
            <person name="Finn R."/>
            <person name="Kale V."/>
            <person name="Holt S."/>
            <person name="Cochrane G."/>
            <person name="Meng A."/>
            <person name="Brown T."/>
            <person name="Cohen L."/>
        </authorList>
    </citation>
    <scope>NUCLEOTIDE SEQUENCE</scope>
    <source>
        <strain evidence="3">Pbaha01</strain>
    </source>
</reference>
<dbReference type="EMBL" id="HBEG01006076">
    <property type="protein sequence ID" value="CAD8347867.1"/>
    <property type="molecule type" value="Transcribed_RNA"/>
</dbReference>
<evidence type="ECO:0000313" key="3">
    <source>
        <dbReference type="EMBL" id="CAD8347867.1"/>
    </source>
</evidence>
<evidence type="ECO:0000256" key="1">
    <source>
        <dbReference type="SAM" id="Coils"/>
    </source>
</evidence>
<protein>
    <submittedName>
        <fullName evidence="3">Uncharacterized protein</fullName>
    </submittedName>
</protein>
<proteinExistence type="predicted"/>